<dbReference type="EMBL" id="JABXBU010000015">
    <property type="protein sequence ID" value="KAF8788154.1"/>
    <property type="molecule type" value="Genomic_DNA"/>
</dbReference>
<dbReference type="AlphaFoldDB" id="A0A8T0FA75"/>
<evidence type="ECO:0000313" key="3">
    <source>
        <dbReference type="Proteomes" id="UP000807504"/>
    </source>
</evidence>
<evidence type="ECO:0000313" key="2">
    <source>
        <dbReference type="EMBL" id="KAF8788154.1"/>
    </source>
</evidence>
<feature type="chain" id="PRO_5035815333" evidence="1">
    <location>
        <begin position="27"/>
        <end position="107"/>
    </location>
</feature>
<evidence type="ECO:0000256" key="1">
    <source>
        <dbReference type="SAM" id="SignalP"/>
    </source>
</evidence>
<gene>
    <name evidence="2" type="ORF">HNY73_009687</name>
</gene>
<feature type="signal peptide" evidence="1">
    <location>
        <begin position="1"/>
        <end position="26"/>
    </location>
</feature>
<reference evidence="2" key="1">
    <citation type="journal article" date="2020" name="bioRxiv">
        <title>Chromosome-level reference genome of the European wasp spider Argiope bruennichi: a resource for studies on range expansion and evolutionary adaptation.</title>
        <authorList>
            <person name="Sheffer M.M."/>
            <person name="Hoppe A."/>
            <person name="Krehenwinkel H."/>
            <person name="Uhl G."/>
            <person name="Kuss A.W."/>
            <person name="Jensen L."/>
            <person name="Jensen C."/>
            <person name="Gillespie R.G."/>
            <person name="Hoff K.J."/>
            <person name="Prost S."/>
        </authorList>
    </citation>
    <scope>NUCLEOTIDE SEQUENCE</scope>
</reference>
<keyword evidence="1" id="KW-0732">Signal</keyword>
<proteinExistence type="predicted"/>
<dbReference type="Proteomes" id="UP000807504">
    <property type="component" value="Unassembled WGS sequence"/>
</dbReference>
<sequence length="107" mass="11454">MSVLEIVEVVAVWAMSVLEIVEVVAGVGNECVGNCGGSGRCGYADSSTFADYYAAEKNDSLFATDSLNSDAIFSSRPILDRGQISKICRTCIICNGEKKLQVHGRQD</sequence>
<reference evidence="2" key="2">
    <citation type="submission" date="2020-06" db="EMBL/GenBank/DDBJ databases">
        <authorList>
            <person name="Sheffer M."/>
        </authorList>
    </citation>
    <scope>NUCLEOTIDE SEQUENCE</scope>
</reference>
<comment type="caution">
    <text evidence="2">The sequence shown here is derived from an EMBL/GenBank/DDBJ whole genome shotgun (WGS) entry which is preliminary data.</text>
</comment>
<protein>
    <submittedName>
        <fullName evidence="2">Uncharacterized protein</fullName>
    </submittedName>
</protein>
<name>A0A8T0FA75_ARGBR</name>
<keyword evidence="3" id="KW-1185">Reference proteome</keyword>
<accession>A0A8T0FA75</accession>
<organism evidence="2 3">
    <name type="scientific">Argiope bruennichi</name>
    <name type="common">Wasp spider</name>
    <name type="synonym">Aranea bruennichi</name>
    <dbReference type="NCBI Taxonomy" id="94029"/>
    <lineage>
        <taxon>Eukaryota</taxon>
        <taxon>Metazoa</taxon>
        <taxon>Ecdysozoa</taxon>
        <taxon>Arthropoda</taxon>
        <taxon>Chelicerata</taxon>
        <taxon>Arachnida</taxon>
        <taxon>Araneae</taxon>
        <taxon>Araneomorphae</taxon>
        <taxon>Entelegynae</taxon>
        <taxon>Araneoidea</taxon>
        <taxon>Araneidae</taxon>
        <taxon>Argiope</taxon>
    </lineage>
</organism>